<dbReference type="STRING" id="553207.HMPREF0299_5320"/>
<keyword evidence="2" id="KW-1185">Reference proteome</keyword>
<evidence type="ECO:0000313" key="2">
    <source>
        <dbReference type="Proteomes" id="UP000004218"/>
    </source>
</evidence>
<reference evidence="1" key="1">
    <citation type="submission" date="2010-08" db="EMBL/GenBank/DDBJ databases">
        <authorList>
            <person name="Harkins D.M."/>
            <person name="Madupu R."/>
            <person name="Durkin A.S."/>
            <person name="Torralba M."/>
            <person name="Methe B."/>
            <person name="Sutton G.G."/>
            <person name="Nelson K.E."/>
        </authorList>
    </citation>
    <scope>NUCLEOTIDE SEQUENCE [LARGE SCALE GENOMIC DNA]</scope>
    <source>
        <strain evidence="1">ATCC 14266</strain>
    </source>
</reference>
<sequence>MSALVVTVGTMNIDTLASPTASASDAEVHAARFTIGDITVVRLVPTKLLHVTETVLETVGLTPATTRQVGRTAATQPMGFIDWVAIHRPDDLTVALPYLGELSRAQGAVASKPTRVKNRMKPVIAKLEEEAPHCVPAFITELARHLAMAGRAGFLTHYLKQIVKVISQYDLPIGSPEYQELLFEFVSWRAMTSRVLRDEVDIVERSLEPQAAFDYAYKLIVAQAQAGGILDKAAVIILHRLGRPLGLKPADIIDRLLADIIYSKGFTTAEPEFFTRVESSLRRIVQADRERQDHLLAVRPVYMSLEFYHELLVDTEAWRELTSDNRAFAHWICQLITAPGVVYTQPWLIDAIYRAKDELDGVVLPAIKHKFRCINSPDLLNALADAGVTWEKPDDLGWWWDGWYRDHYTNLAGVAADPYLRAKAIRELSVTDIISHIDLFLANEPVRQLAAAFLDRVYENRQVYLFSYIGSFGSRIADLAHPELWLINAQAMNQIFAFDPVIELAAYIKVSKRKAARLLEDADYANSCGPDIAKVVVKMREIERLFTENRAVVRESAVGYSEREGHWGTIIRNIIKDIEKRFG</sequence>
<comment type="caution">
    <text evidence="1">The sequence shown here is derived from an EMBL/GenBank/DDBJ whole genome shotgun (WGS) entry which is preliminary data.</text>
</comment>
<organism evidence="1 2">
    <name type="scientific">Corynebacterium matruchotii ATCC 14266</name>
    <dbReference type="NCBI Taxonomy" id="553207"/>
    <lineage>
        <taxon>Bacteria</taxon>
        <taxon>Bacillati</taxon>
        <taxon>Actinomycetota</taxon>
        <taxon>Actinomycetes</taxon>
        <taxon>Mycobacteriales</taxon>
        <taxon>Corynebacteriaceae</taxon>
        <taxon>Corynebacterium</taxon>
    </lineage>
</organism>
<dbReference type="Proteomes" id="UP000004218">
    <property type="component" value="Unassembled WGS sequence"/>
</dbReference>
<evidence type="ECO:0000313" key="1">
    <source>
        <dbReference type="EMBL" id="EFM48023.1"/>
    </source>
</evidence>
<name>E0DI10_9CORY</name>
<dbReference type="EMBL" id="ACSH02000008">
    <property type="protein sequence ID" value="EFM48023.1"/>
    <property type="molecule type" value="Genomic_DNA"/>
</dbReference>
<gene>
    <name evidence="1" type="ORF">HMPREF0299_5320</name>
</gene>
<dbReference type="eggNOG" id="ENOG502ZAJJ">
    <property type="taxonomic scope" value="Bacteria"/>
</dbReference>
<proteinExistence type="predicted"/>
<accession>E0DI10</accession>
<dbReference type="AlphaFoldDB" id="E0DI10"/>
<protein>
    <submittedName>
        <fullName evidence="1">Uncharacterized protein</fullName>
    </submittedName>
</protein>